<reference evidence="2 3" key="1">
    <citation type="journal article" date="2019" name="Int. J. Syst. Evol. Microbiol.">
        <title>The Global Catalogue of Microorganisms (GCM) 10K type strain sequencing project: providing services to taxonomists for standard genome sequencing and annotation.</title>
        <authorList>
            <consortium name="The Broad Institute Genomics Platform"/>
            <consortium name="The Broad Institute Genome Sequencing Center for Infectious Disease"/>
            <person name="Wu L."/>
            <person name="Ma J."/>
        </authorList>
    </citation>
    <scope>NUCLEOTIDE SEQUENCE [LARGE SCALE GENOMIC DNA]</scope>
    <source>
        <strain evidence="2 3">JCM 15089</strain>
    </source>
</reference>
<dbReference type="Gene3D" id="3.10.180.10">
    <property type="entry name" value="2,3-Dihydroxybiphenyl 1,2-Dioxygenase, domain 1"/>
    <property type="match status" value="1"/>
</dbReference>
<accession>A0ABN1EHQ7</accession>
<dbReference type="Pfam" id="PF06983">
    <property type="entry name" value="3-dmu-9_3-mt"/>
    <property type="match status" value="1"/>
</dbReference>
<proteinExistence type="predicted"/>
<keyword evidence="3" id="KW-1185">Reference proteome</keyword>
<dbReference type="InterPro" id="IPR028973">
    <property type="entry name" value="PhnB-like"/>
</dbReference>
<dbReference type="SUPFAM" id="SSF54593">
    <property type="entry name" value="Glyoxalase/Bleomycin resistance protein/Dihydroxybiphenyl dioxygenase"/>
    <property type="match status" value="1"/>
</dbReference>
<organism evidence="2 3">
    <name type="scientific">Rhizomicrobium electricum</name>
    <dbReference type="NCBI Taxonomy" id="480070"/>
    <lineage>
        <taxon>Bacteria</taxon>
        <taxon>Pseudomonadati</taxon>
        <taxon>Pseudomonadota</taxon>
        <taxon>Alphaproteobacteria</taxon>
        <taxon>Micropepsales</taxon>
        <taxon>Micropepsaceae</taxon>
        <taxon>Rhizomicrobium</taxon>
    </lineage>
</organism>
<evidence type="ECO:0000313" key="2">
    <source>
        <dbReference type="EMBL" id="GAA0566797.1"/>
    </source>
</evidence>
<evidence type="ECO:0000259" key="1">
    <source>
        <dbReference type="Pfam" id="PF06983"/>
    </source>
</evidence>
<dbReference type="PIRSF" id="PIRSF021700">
    <property type="entry name" value="3_dmu_93_MTrfase"/>
    <property type="match status" value="1"/>
</dbReference>
<dbReference type="PANTHER" id="PTHR33990:SF2">
    <property type="entry name" value="PHNB-LIKE DOMAIN-CONTAINING PROTEIN"/>
    <property type="match status" value="1"/>
</dbReference>
<dbReference type="EMBL" id="BAAADD010000003">
    <property type="protein sequence ID" value="GAA0566797.1"/>
    <property type="molecule type" value="Genomic_DNA"/>
</dbReference>
<dbReference type="PANTHER" id="PTHR33990">
    <property type="entry name" value="PROTEIN YJDN-RELATED"/>
    <property type="match status" value="1"/>
</dbReference>
<sequence>MGQITPFLWFDTEAEEAAKFYVSVFPNSKITGVTHYGPNTPPHNPRPEGSVMTAEFELDGKPFVALNGGPEPKFNHAVSFVVACKDQAELDRYWEKLTAGGKEVACGWLTDRYGLSWQVVPEDIGKLAHSKAAMQAMMGMVKIDIAALRKAAGS</sequence>
<name>A0ABN1EHQ7_9PROT</name>
<dbReference type="CDD" id="cd06588">
    <property type="entry name" value="PhnB_like"/>
    <property type="match status" value="1"/>
</dbReference>
<dbReference type="InterPro" id="IPR009725">
    <property type="entry name" value="3_dmu_93_MTrfase"/>
</dbReference>
<gene>
    <name evidence="2" type="ORF">GCM10008942_14110</name>
</gene>
<dbReference type="Proteomes" id="UP001499951">
    <property type="component" value="Unassembled WGS sequence"/>
</dbReference>
<dbReference type="RefSeq" id="WP_166933114.1">
    <property type="nucleotide sequence ID" value="NZ_BAAADD010000003.1"/>
</dbReference>
<comment type="caution">
    <text evidence="2">The sequence shown here is derived from an EMBL/GenBank/DDBJ whole genome shotgun (WGS) entry which is preliminary data.</text>
</comment>
<feature type="domain" description="PhnB-like" evidence="1">
    <location>
        <begin position="3"/>
        <end position="120"/>
    </location>
</feature>
<protein>
    <submittedName>
        <fullName evidence="2">VOC family protein</fullName>
    </submittedName>
</protein>
<dbReference type="InterPro" id="IPR029068">
    <property type="entry name" value="Glyas_Bleomycin-R_OHBP_Dase"/>
</dbReference>
<evidence type="ECO:0000313" key="3">
    <source>
        <dbReference type="Proteomes" id="UP001499951"/>
    </source>
</evidence>